<dbReference type="InterPro" id="IPR045378">
    <property type="entry name" value="LNT_N"/>
</dbReference>
<dbReference type="SUPFAM" id="SSF56317">
    <property type="entry name" value="Carbon-nitrogen hydrolase"/>
    <property type="match status" value="1"/>
</dbReference>
<comment type="function">
    <text evidence="9">Catalyzes the phospholipid dependent N-acylation of the N-terminal cysteine of apolipoprotein, the last step in lipoprotein maturation.</text>
</comment>
<organism evidence="11 12">
    <name type="scientific">Chitinimonas lacunae</name>
    <dbReference type="NCBI Taxonomy" id="1963018"/>
    <lineage>
        <taxon>Bacteria</taxon>
        <taxon>Pseudomonadati</taxon>
        <taxon>Pseudomonadota</taxon>
        <taxon>Betaproteobacteria</taxon>
        <taxon>Neisseriales</taxon>
        <taxon>Chitinibacteraceae</taxon>
        <taxon>Chitinimonas</taxon>
    </lineage>
</organism>
<dbReference type="Pfam" id="PF20154">
    <property type="entry name" value="LNT_N"/>
    <property type="match status" value="1"/>
</dbReference>
<keyword evidence="6 9" id="KW-1133">Transmembrane helix</keyword>
<evidence type="ECO:0000256" key="6">
    <source>
        <dbReference type="ARBA" id="ARBA00022989"/>
    </source>
</evidence>
<comment type="similarity">
    <text evidence="2 9">Belongs to the CN hydrolase family. Apolipoprotein N-acyltransferase subfamily.</text>
</comment>
<feature type="domain" description="CN hydrolase" evidence="10">
    <location>
        <begin position="232"/>
        <end position="470"/>
    </location>
</feature>
<feature type="transmembrane region" description="Helical" evidence="9">
    <location>
        <begin position="163"/>
        <end position="186"/>
    </location>
</feature>
<feature type="transmembrane region" description="Helical" evidence="9">
    <location>
        <begin position="198"/>
        <end position="215"/>
    </location>
</feature>
<proteinExistence type="inferred from homology"/>
<accession>A0ABV8MSR6</accession>
<feature type="transmembrane region" description="Helical" evidence="9">
    <location>
        <begin position="84"/>
        <end position="107"/>
    </location>
</feature>
<gene>
    <name evidence="9 11" type="primary">lnt</name>
    <name evidence="11" type="ORF">ACFOW7_12615</name>
</gene>
<protein>
    <recommendedName>
        <fullName evidence="9">Apolipoprotein N-acyltransferase</fullName>
        <shortName evidence="9">ALP N-acyltransferase</shortName>
        <ecNumber evidence="9">2.3.1.269</ecNumber>
    </recommendedName>
</protein>
<feature type="transmembrane region" description="Helical" evidence="9">
    <location>
        <begin position="56"/>
        <end position="78"/>
    </location>
</feature>
<evidence type="ECO:0000256" key="9">
    <source>
        <dbReference type="HAMAP-Rule" id="MF_01148"/>
    </source>
</evidence>
<reference evidence="12" key="1">
    <citation type="journal article" date="2019" name="Int. J. Syst. Evol. Microbiol.">
        <title>The Global Catalogue of Microorganisms (GCM) 10K type strain sequencing project: providing services to taxonomists for standard genome sequencing and annotation.</title>
        <authorList>
            <consortium name="The Broad Institute Genomics Platform"/>
            <consortium name="The Broad Institute Genome Sequencing Center for Infectious Disease"/>
            <person name="Wu L."/>
            <person name="Ma J."/>
        </authorList>
    </citation>
    <scope>NUCLEOTIDE SEQUENCE [LARGE SCALE GENOMIC DNA]</scope>
    <source>
        <strain evidence="12">LMG 29894</strain>
    </source>
</reference>
<dbReference type="PROSITE" id="PS50263">
    <property type="entry name" value="CN_HYDROLASE"/>
    <property type="match status" value="1"/>
</dbReference>
<evidence type="ECO:0000256" key="5">
    <source>
        <dbReference type="ARBA" id="ARBA00022692"/>
    </source>
</evidence>
<evidence type="ECO:0000256" key="2">
    <source>
        <dbReference type="ARBA" id="ARBA00010065"/>
    </source>
</evidence>
<feature type="transmembrane region" description="Helical" evidence="9">
    <location>
        <begin position="484"/>
        <end position="500"/>
    </location>
</feature>
<dbReference type="NCBIfam" id="TIGR00546">
    <property type="entry name" value="lnt"/>
    <property type="match status" value="1"/>
</dbReference>
<keyword evidence="3 9" id="KW-1003">Cell membrane</keyword>
<dbReference type="CDD" id="cd07571">
    <property type="entry name" value="ALP_N-acyl_transferase"/>
    <property type="match status" value="1"/>
</dbReference>
<keyword evidence="5 9" id="KW-0812">Transmembrane</keyword>
<dbReference type="EC" id="2.3.1.269" evidence="9"/>
<name>A0ABV8MSR6_9NEIS</name>
<comment type="pathway">
    <text evidence="9">Protein modification; lipoprotein biosynthesis (N-acyl transfer).</text>
</comment>
<dbReference type="HAMAP" id="MF_01148">
    <property type="entry name" value="Lnt"/>
    <property type="match status" value="1"/>
</dbReference>
<evidence type="ECO:0000256" key="4">
    <source>
        <dbReference type="ARBA" id="ARBA00022679"/>
    </source>
</evidence>
<keyword evidence="8 9" id="KW-0012">Acyltransferase</keyword>
<dbReference type="InterPro" id="IPR004563">
    <property type="entry name" value="Apolipo_AcylTrfase"/>
</dbReference>
<evidence type="ECO:0000259" key="10">
    <source>
        <dbReference type="PROSITE" id="PS50263"/>
    </source>
</evidence>
<dbReference type="Gene3D" id="3.60.110.10">
    <property type="entry name" value="Carbon-nitrogen hydrolase"/>
    <property type="match status" value="1"/>
</dbReference>
<feature type="transmembrane region" description="Helical" evidence="9">
    <location>
        <begin position="9"/>
        <end position="27"/>
    </location>
</feature>
<dbReference type="PANTHER" id="PTHR38686:SF1">
    <property type="entry name" value="APOLIPOPROTEIN N-ACYLTRANSFERASE"/>
    <property type="match status" value="1"/>
</dbReference>
<evidence type="ECO:0000256" key="7">
    <source>
        <dbReference type="ARBA" id="ARBA00023136"/>
    </source>
</evidence>
<evidence type="ECO:0000313" key="11">
    <source>
        <dbReference type="EMBL" id="MFC4160193.1"/>
    </source>
</evidence>
<keyword evidence="7 9" id="KW-0472">Membrane</keyword>
<dbReference type="GO" id="GO:0016746">
    <property type="term" value="F:acyltransferase activity"/>
    <property type="evidence" value="ECO:0007669"/>
    <property type="project" value="UniProtKB-KW"/>
</dbReference>
<evidence type="ECO:0000313" key="12">
    <source>
        <dbReference type="Proteomes" id="UP001595791"/>
    </source>
</evidence>
<sequence length="508" mass="55180">MRRRLGTRPVVAVLAGAVAVFGFAPFYAWPATLLSLAVGFFLMATASNGRAAAATGWLYGFGYFCASVHWLFIALHRYGGMPAALAGFCIAGFAAFLALYPALAGWLAHRSCRQPLWRLTLALPAAWALTEWLRGWLFTGFPWAAAGYSQIPDGPLAGYAPLLGIYGVGLLLAVLAGVLAWLADLVWRERAVSGRPGLALGATVLLLLASPRLLGEISWTTPVGRPLRVALLQGAIPQDMKWSAELLRFNLVTYLDQVRAAQGDLLVLPETALPIFLQELPPDYLAELVDLSRRKGAALIVGAPRQEEGIRYYNSAVLLSDPDRPSYDKAHLVPFGEYIPLRGLIGWVYNGLLNIPLADFTAGGPSQMPFHVGEQRIAANICYEDVFGAELLPGARQATMLLNLSNLAWYDHSVALAQHGQIAQARALETGRSMLRATNTGTTAVIGPDGRYRARLPERVQAVLSATVQGYRGETPYMGWGNQPFVWLACGIWVLALWGGRRKAQMEK</sequence>
<dbReference type="InterPro" id="IPR036526">
    <property type="entry name" value="C-N_Hydrolase_sf"/>
</dbReference>
<dbReference type="InterPro" id="IPR003010">
    <property type="entry name" value="C-N_Hydrolase"/>
</dbReference>
<dbReference type="EMBL" id="JBHSBU010000001">
    <property type="protein sequence ID" value="MFC4160193.1"/>
    <property type="molecule type" value="Genomic_DNA"/>
</dbReference>
<comment type="caution">
    <text evidence="11">The sequence shown here is derived from an EMBL/GenBank/DDBJ whole genome shotgun (WGS) entry which is preliminary data.</text>
</comment>
<dbReference type="Pfam" id="PF00795">
    <property type="entry name" value="CN_hydrolase"/>
    <property type="match status" value="1"/>
</dbReference>
<keyword evidence="12" id="KW-1185">Reference proteome</keyword>
<comment type="subcellular location">
    <subcellularLocation>
        <location evidence="1 9">Cell membrane</location>
        <topology evidence="1 9">Multi-pass membrane protein</topology>
    </subcellularLocation>
</comment>
<evidence type="ECO:0000256" key="8">
    <source>
        <dbReference type="ARBA" id="ARBA00023315"/>
    </source>
</evidence>
<keyword evidence="4 9" id="KW-0808">Transferase</keyword>
<dbReference type="Proteomes" id="UP001595791">
    <property type="component" value="Unassembled WGS sequence"/>
</dbReference>
<evidence type="ECO:0000256" key="3">
    <source>
        <dbReference type="ARBA" id="ARBA00022475"/>
    </source>
</evidence>
<dbReference type="PANTHER" id="PTHR38686">
    <property type="entry name" value="APOLIPOPROTEIN N-ACYLTRANSFERASE"/>
    <property type="match status" value="1"/>
</dbReference>
<comment type="catalytic activity">
    <reaction evidence="9">
        <text>N-terminal S-1,2-diacyl-sn-glyceryl-L-cysteinyl-[lipoprotein] + a glycerophospholipid = N-acyl-S-1,2-diacyl-sn-glyceryl-L-cysteinyl-[lipoprotein] + a 2-acyl-sn-glycero-3-phospholipid + H(+)</text>
        <dbReference type="Rhea" id="RHEA:48228"/>
        <dbReference type="Rhea" id="RHEA-COMP:14681"/>
        <dbReference type="Rhea" id="RHEA-COMP:14684"/>
        <dbReference type="ChEBI" id="CHEBI:15378"/>
        <dbReference type="ChEBI" id="CHEBI:136912"/>
        <dbReference type="ChEBI" id="CHEBI:140656"/>
        <dbReference type="ChEBI" id="CHEBI:140657"/>
        <dbReference type="ChEBI" id="CHEBI:140660"/>
        <dbReference type="EC" id="2.3.1.269"/>
    </reaction>
</comment>
<dbReference type="RefSeq" id="WP_378164746.1">
    <property type="nucleotide sequence ID" value="NZ_JBHSBU010000001.1"/>
</dbReference>
<evidence type="ECO:0000256" key="1">
    <source>
        <dbReference type="ARBA" id="ARBA00004651"/>
    </source>
</evidence>